<reference evidence="2 3" key="1">
    <citation type="submission" date="2016-10" db="EMBL/GenBank/DDBJ databases">
        <authorList>
            <person name="de Groot N.N."/>
        </authorList>
    </citation>
    <scope>NUCLEOTIDE SEQUENCE [LARGE SCALE GENOMIC DNA]</scope>
    <source>
        <strain evidence="2 3">DSM 22900</strain>
    </source>
</reference>
<dbReference type="OrthoDB" id="1312186at2"/>
<dbReference type="InterPro" id="IPR032164">
    <property type="entry name" value="DUF5000"/>
</dbReference>
<dbReference type="Proteomes" id="UP000199577">
    <property type="component" value="Unassembled WGS sequence"/>
</dbReference>
<feature type="domain" description="DUF5000" evidence="1">
    <location>
        <begin position="271"/>
        <end position="407"/>
    </location>
</feature>
<evidence type="ECO:0000313" key="3">
    <source>
        <dbReference type="Proteomes" id="UP000199577"/>
    </source>
</evidence>
<dbReference type="Pfam" id="PF16391">
    <property type="entry name" value="DUF5000"/>
    <property type="match status" value="1"/>
</dbReference>
<dbReference type="Gene3D" id="2.60.120.260">
    <property type="entry name" value="Galactose-binding domain-like"/>
    <property type="match status" value="1"/>
</dbReference>
<gene>
    <name evidence="2" type="ORF">SAMN05421747_108131</name>
</gene>
<dbReference type="RefSeq" id="WP_090973535.1">
    <property type="nucleotide sequence ID" value="NZ_FOLL01000008.1"/>
</dbReference>
<name>A0A1I1I9H1_9SPHI</name>
<dbReference type="EMBL" id="FOLL01000008">
    <property type="protein sequence ID" value="SFC32402.1"/>
    <property type="molecule type" value="Genomic_DNA"/>
</dbReference>
<sequence length="416" mass="46631">MTCKSATYVLLLLLSGLSACKKQDHYYREFIEDGEKVYAGKLQQLTALAGHNRIVLSGRLPADPNLRSAKVYWNGFQDSLEVPIPAQKIGDTMQIALALDEGSYQFQVFTFNAMGHRSVKAETEGSAYGDRYIETLLPRLLGEAAFVHNQLSLSWLGADQTAIGTEVSYINNTGLQKTMIVPPGVTDTVVADYQPGTVFKYRTLFKPEARAIDTFYTDYEEASLDIRHYEDVVLNKDRFVEFRLPGDASPWTGSGNRMSSLWSGILSGNQSAGAWYRTNNGSGIPHHFQFDLGVTAKLTSYRLWQRGTVNEHHLLYDNGNLRRWEIWGSTEPAEDGSYDGWIKLLDCEIVKPSGTPAGTTTAEDIAAAQTGHEFMFDNSLPNVRYIRINVLETWGQTDYMFASELTFRGSYWGQED</sequence>
<evidence type="ECO:0000259" key="1">
    <source>
        <dbReference type="Pfam" id="PF16391"/>
    </source>
</evidence>
<dbReference type="InterPro" id="IPR008979">
    <property type="entry name" value="Galactose-bd-like_sf"/>
</dbReference>
<organism evidence="2 3">
    <name type="scientific">Parapedobacter composti</name>
    <dbReference type="NCBI Taxonomy" id="623281"/>
    <lineage>
        <taxon>Bacteria</taxon>
        <taxon>Pseudomonadati</taxon>
        <taxon>Bacteroidota</taxon>
        <taxon>Sphingobacteriia</taxon>
        <taxon>Sphingobacteriales</taxon>
        <taxon>Sphingobacteriaceae</taxon>
        <taxon>Parapedobacter</taxon>
    </lineage>
</organism>
<dbReference type="AlphaFoldDB" id="A0A1I1I9H1"/>
<proteinExistence type="predicted"/>
<accession>A0A1I1I9H1</accession>
<dbReference type="PROSITE" id="PS51257">
    <property type="entry name" value="PROKAR_LIPOPROTEIN"/>
    <property type="match status" value="1"/>
</dbReference>
<evidence type="ECO:0000313" key="2">
    <source>
        <dbReference type="EMBL" id="SFC32402.1"/>
    </source>
</evidence>
<protein>
    <recommendedName>
        <fullName evidence="1">DUF5000 domain-containing protein</fullName>
    </recommendedName>
</protein>
<dbReference type="SUPFAM" id="SSF49785">
    <property type="entry name" value="Galactose-binding domain-like"/>
    <property type="match status" value="1"/>
</dbReference>
<dbReference type="Pfam" id="PF16389">
    <property type="entry name" value="DUF4998"/>
    <property type="match status" value="1"/>
</dbReference>
<keyword evidence="3" id="KW-1185">Reference proteome</keyword>
<dbReference type="STRING" id="623281.SAMN05421747_108131"/>